<evidence type="ECO:0000256" key="9">
    <source>
        <dbReference type="SAM" id="Phobius"/>
    </source>
</evidence>
<dbReference type="Pfam" id="PF23539">
    <property type="entry name" value="DUF7134"/>
    <property type="match status" value="1"/>
</dbReference>
<keyword evidence="9" id="KW-0472">Membrane</keyword>
<dbReference type="CDD" id="cd16917">
    <property type="entry name" value="HATPase_UhpB-NarQ-NarX-like"/>
    <property type="match status" value="1"/>
</dbReference>
<evidence type="ECO:0000256" key="3">
    <source>
        <dbReference type="ARBA" id="ARBA00022553"/>
    </source>
</evidence>
<feature type="domain" description="Histidine kinase/HSP90-like ATPase" evidence="10">
    <location>
        <begin position="291"/>
        <end position="382"/>
    </location>
</feature>
<dbReference type="GO" id="GO:0000155">
    <property type="term" value="F:phosphorelay sensor kinase activity"/>
    <property type="evidence" value="ECO:0007669"/>
    <property type="project" value="InterPro"/>
</dbReference>
<accession>A0A4R2HLG1</accession>
<comment type="catalytic activity">
    <reaction evidence="1">
        <text>ATP + protein L-histidine = ADP + protein N-phospho-L-histidine.</text>
        <dbReference type="EC" id="2.7.13.3"/>
    </reaction>
</comment>
<evidence type="ECO:0000256" key="4">
    <source>
        <dbReference type="ARBA" id="ARBA00022679"/>
    </source>
</evidence>
<evidence type="ECO:0000256" key="6">
    <source>
        <dbReference type="ARBA" id="ARBA00022777"/>
    </source>
</evidence>
<evidence type="ECO:0000259" key="10">
    <source>
        <dbReference type="Pfam" id="PF02518"/>
    </source>
</evidence>
<feature type="transmembrane region" description="Helical" evidence="9">
    <location>
        <begin position="82"/>
        <end position="99"/>
    </location>
</feature>
<keyword evidence="3" id="KW-0597">Phosphoprotein</keyword>
<dbReference type="Proteomes" id="UP000294508">
    <property type="component" value="Unassembled WGS sequence"/>
</dbReference>
<gene>
    <name evidence="13" type="ORF">EV652_105477</name>
</gene>
<keyword evidence="9" id="KW-1133">Transmembrane helix</keyword>
<evidence type="ECO:0000256" key="1">
    <source>
        <dbReference type="ARBA" id="ARBA00000085"/>
    </source>
</evidence>
<dbReference type="Pfam" id="PF02518">
    <property type="entry name" value="HATPase_c"/>
    <property type="match status" value="1"/>
</dbReference>
<dbReference type="OrthoDB" id="227596at2"/>
<dbReference type="InterPro" id="IPR011712">
    <property type="entry name" value="Sig_transdc_His_kin_sub3_dim/P"/>
</dbReference>
<dbReference type="InterPro" id="IPR036890">
    <property type="entry name" value="HATPase_C_sf"/>
</dbReference>
<feature type="transmembrane region" description="Helical" evidence="9">
    <location>
        <begin position="59"/>
        <end position="76"/>
    </location>
</feature>
<sequence length="384" mass="42060">MSRRNWAFDIAVAMVVGMLGQLEAWWGIGATHRQGPLWAQSLLYAVTALLLVGRRVRPLAVLVAVVAVYIVEFAVYGSPEGYGVALAPLVAIYSVGRYVEPARAVLGLALGVVLWAGWAGFDPMNHGLSDRLAAIVWLAPWVIGWLVGALVRMTMLYREQRRVTREQYTSRAVVEERNRIARELHDVIGHSVTVMTVQASAVRRRLTDQQAAEREALETVEAVGREALAEMRRMVGVLRQDGDASAAEEREPIPGLDQLDRLVGDFRAAGLPVELTVTGTARSLAPGLDLTAYRLVQEGLTNTFRHARSPRRAEVVIDYGPERLQLAVRDDGQTPRPGHAQLIKPSNGLLGMRERVAVYGGSLVARTRPEGGFELTASLPLEPT</sequence>
<dbReference type="Gene3D" id="1.20.5.1930">
    <property type="match status" value="1"/>
</dbReference>
<feature type="transmembrane region" description="Helical" evidence="9">
    <location>
        <begin position="7"/>
        <end position="28"/>
    </location>
</feature>
<dbReference type="InterPro" id="IPR003594">
    <property type="entry name" value="HATPase_dom"/>
</dbReference>
<keyword evidence="7" id="KW-0067">ATP-binding</keyword>
<protein>
    <recommendedName>
        <fullName evidence="2">histidine kinase</fullName>
        <ecNumber evidence="2">2.7.13.3</ecNumber>
    </recommendedName>
</protein>
<proteinExistence type="predicted"/>
<evidence type="ECO:0000256" key="5">
    <source>
        <dbReference type="ARBA" id="ARBA00022741"/>
    </source>
</evidence>
<evidence type="ECO:0000259" key="11">
    <source>
        <dbReference type="Pfam" id="PF07730"/>
    </source>
</evidence>
<feature type="domain" description="Signal transduction histidine kinase subgroup 3 dimerisation and phosphoacceptor" evidence="11">
    <location>
        <begin position="176"/>
        <end position="241"/>
    </location>
</feature>
<dbReference type="RefSeq" id="WP_132210135.1">
    <property type="nucleotide sequence ID" value="NZ_SLWN01000005.1"/>
</dbReference>
<keyword evidence="8" id="KW-0902">Two-component regulatory system</keyword>
<dbReference type="AlphaFoldDB" id="A0A4R2HLG1"/>
<evidence type="ECO:0000313" key="14">
    <source>
        <dbReference type="Proteomes" id="UP000294508"/>
    </source>
</evidence>
<evidence type="ECO:0000259" key="12">
    <source>
        <dbReference type="Pfam" id="PF23539"/>
    </source>
</evidence>
<keyword evidence="9" id="KW-0812">Transmembrane</keyword>
<dbReference type="InterPro" id="IPR050482">
    <property type="entry name" value="Sensor_HK_TwoCompSys"/>
</dbReference>
<evidence type="ECO:0000256" key="2">
    <source>
        <dbReference type="ARBA" id="ARBA00012438"/>
    </source>
</evidence>
<dbReference type="GO" id="GO:0005524">
    <property type="term" value="F:ATP binding"/>
    <property type="evidence" value="ECO:0007669"/>
    <property type="project" value="UniProtKB-KW"/>
</dbReference>
<feature type="domain" description="DUF7134" evidence="12">
    <location>
        <begin position="2"/>
        <end position="152"/>
    </location>
</feature>
<dbReference type="Gene3D" id="3.30.565.10">
    <property type="entry name" value="Histidine kinase-like ATPase, C-terminal domain"/>
    <property type="match status" value="1"/>
</dbReference>
<feature type="transmembrane region" description="Helical" evidence="9">
    <location>
        <begin position="133"/>
        <end position="155"/>
    </location>
</feature>
<comment type="caution">
    <text evidence="13">The sequence shown here is derived from an EMBL/GenBank/DDBJ whole genome shotgun (WGS) entry which is preliminary data.</text>
</comment>
<evidence type="ECO:0000256" key="7">
    <source>
        <dbReference type="ARBA" id="ARBA00022840"/>
    </source>
</evidence>
<dbReference type="Pfam" id="PF07730">
    <property type="entry name" value="HisKA_3"/>
    <property type="match status" value="1"/>
</dbReference>
<dbReference type="PANTHER" id="PTHR24421">
    <property type="entry name" value="NITRATE/NITRITE SENSOR PROTEIN NARX-RELATED"/>
    <property type="match status" value="1"/>
</dbReference>
<dbReference type="InterPro" id="IPR055558">
    <property type="entry name" value="DUF7134"/>
</dbReference>
<name>A0A4R2HLG1_9ACTN</name>
<evidence type="ECO:0000256" key="8">
    <source>
        <dbReference type="ARBA" id="ARBA00023012"/>
    </source>
</evidence>
<dbReference type="GO" id="GO:0016020">
    <property type="term" value="C:membrane"/>
    <property type="evidence" value="ECO:0007669"/>
    <property type="project" value="InterPro"/>
</dbReference>
<dbReference type="GO" id="GO:0046983">
    <property type="term" value="F:protein dimerization activity"/>
    <property type="evidence" value="ECO:0007669"/>
    <property type="project" value="InterPro"/>
</dbReference>
<feature type="transmembrane region" description="Helical" evidence="9">
    <location>
        <begin position="34"/>
        <end position="52"/>
    </location>
</feature>
<dbReference type="SUPFAM" id="SSF55874">
    <property type="entry name" value="ATPase domain of HSP90 chaperone/DNA topoisomerase II/histidine kinase"/>
    <property type="match status" value="1"/>
</dbReference>
<keyword evidence="4" id="KW-0808">Transferase</keyword>
<keyword evidence="14" id="KW-1185">Reference proteome</keyword>
<evidence type="ECO:0000313" key="13">
    <source>
        <dbReference type="EMBL" id="TCO30482.1"/>
    </source>
</evidence>
<dbReference type="PANTHER" id="PTHR24421:SF10">
    <property type="entry name" value="NITRATE_NITRITE SENSOR PROTEIN NARQ"/>
    <property type="match status" value="1"/>
</dbReference>
<dbReference type="EMBL" id="SLWN01000005">
    <property type="protein sequence ID" value="TCO30482.1"/>
    <property type="molecule type" value="Genomic_DNA"/>
</dbReference>
<keyword evidence="6 13" id="KW-0418">Kinase</keyword>
<organism evidence="13 14">
    <name type="scientific">Kribbella steppae</name>
    <dbReference type="NCBI Taxonomy" id="2512223"/>
    <lineage>
        <taxon>Bacteria</taxon>
        <taxon>Bacillati</taxon>
        <taxon>Actinomycetota</taxon>
        <taxon>Actinomycetes</taxon>
        <taxon>Propionibacteriales</taxon>
        <taxon>Kribbellaceae</taxon>
        <taxon>Kribbella</taxon>
    </lineage>
</organism>
<reference evidence="13 14" key="1">
    <citation type="journal article" date="2015" name="Stand. Genomic Sci.">
        <title>Genomic Encyclopedia of Bacterial and Archaeal Type Strains, Phase III: the genomes of soil and plant-associated and newly described type strains.</title>
        <authorList>
            <person name="Whitman W.B."/>
            <person name="Woyke T."/>
            <person name="Klenk H.P."/>
            <person name="Zhou Y."/>
            <person name="Lilburn T.G."/>
            <person name="Beck B.J."/>
            <person name="De Vos P."/>
            <person name="Vandamme P."/>
            <person name="Eisen J.A."/>
            <person name="Garrity G."/>
            <person name="Hugenholtz P."/>
            <person name="Kyrpides N.C."/>
        </authorList>
    </citation>
    <scope>NUCLEOTIDE SEQUENCE [LARGE SCALE GENOMIC DNA]</scope>
    <source>
        <strain evidence="13 14">VKM Ac-2572</strain>
    </source>
</reference>
<keyword evidence="5" id="KW-0547">Nucleotide-binding</keyword>
<dbReference type="EC" id="2.7.13.3" evidence="2"/>
<feature type="transmembrane region" description="Helical" evidence="9">
    <location>
        <begin position="104"/>
        <end position="121"/>
    </location>
</feature>